<evidence type="ECO:0000259" key="16">
    <source>
        <dbReference type="PROSITE" id="PS51562"/>
    </source>
</evidence>
<dbReference type="GO" id="GO:0004482">
    <property type="term" value="F:mRNA 5'-cap (guanine-N7-)-methyltransferase activity"/>
    <property type="evidence" value="ECO:0007669"/>
    <property type="project" value="UniProtKB-EC"/>
</dbReference>
<evidence type="ECO:0000256" key="13">
    <source>
        <dbReference type="ARBA" id="ARBA00049739"/>
    </source>
</evidence>
<dbReference type="PANTHER" id="PTHR12189:SF2">
    <property type="entry name" value="MRNA CAP GUANINE-N7 METHYLTRANSFERASE"/>
    <property type="match status" value="1"/>
</dbReference>
<feature type="region of interest" description="Disordered" evidence="15">
    <location>
        <begin position="515"/>
        <end position="543"/>
    </location>
</feature>
<feature type="region of interest" description="Disordered" evidence="15">
    <location>
        <begin position="1"/>
        <end position="278"/>
    </location>
</feature>
<evidence type="ECO:0000256" key="14">
    <source>
        <dbReference type="SAM" id="Coils"/>
    </source>
</evidence>
<evidence type="ECO:0000256" key="7">
    <source>
        <dbReference type="ARBA" id="ARBA00022884"/>
    </source>
</evidence>
<accession>A0AA38X225</accession>
<evidence type="ECO:0000256" key="12">
    <source>
        <dbReference type="ARBA" id="ARBA00044712"/>
    </source>
</evidence>
<keyword evidence="8" id="KW-0507">mRNA processing</keyword>
<keyword evidence="18" id="KW-1185">Reference proteome</keyword>
<feature type="compositionally biased region" description="Polar residues" evidence="15">
    <location>
        <begin position="131"/>
        <end position="153"/>
    </location>
</feature>
<feature type="coiled-coil region" evidence="14">
    <location>
        <begin position="390"/>
        <end position="417"/>
    </location>
</feature>
<dbReference type="InterPro" id="IPR004971">
    <property type="entry name" value="mRNA_G-N7_MeTrfase_dom"/>
</dbReference>
<feature type="compositionally biased region" description="Basic and acidic residues" evidence="15">
    <location>
        <begin position="22"/>
        <end position="35"/>
    </location>
</feature>
<dbReference type="GO" id="GO:0005634">
    <property type="term" value="C:nucleus"/>
    <property type="evidence" value="ECO:0007669"/>
    <property type="project" value="UniProtKB-SubCell"/>
</dbReference>
<feature type="compositionally biased region" description="Basic and acidic residues" evidence="15">
    <location>
        <begin position="221"/>
        <end position="232"/>
    </location>
</feature>
<evidence type="ECO:0000256" key="2">
    <source>
        <dbReference type="ARBA" id="ARBA00004123"/>
    </source>
</evidence>
<evidence type="ECO:0000256" key="3">
    <source>
        <dbReference type="ARBA" id="ARBA00011926"/>
    </source>
</evidence>
<comment type="catalytic activity">
    <reaction evidence="12">
        <text>a 5'-end (5'-triphosphoguanosine)-ribonucleoside in mRNA + S-adenosyl-L-methionine = a 5'-end (N(7)-methyl 5'-triphosphoguanosine)-ribonucleoside in mRNA + S-adenosyl-L-homocysteine</text>
        <dbReference type="Rhea" id="RHEA:67008"/>
        <dbReference type="Rhea" id="RHEA-COMP:17166"/>
        <dbReference type="Rhea" id="RHEA-COMP:17167"/>
        <dbReference type="ChEBI" id="CHEBI:57856"/>
        <dbReference type="ChEBI" id="CHEBI:59789"/>
        <dbReference type="ChEBI" id="CHEBI:156461"/>
        <dbReference type="ChEBI" id="CHEBI:167617"/>
        <dbReference type="EC" id="2.1.1.56"/>
    </reaction>
</comment>
<evidence type="ECO:0000256" key="1">
    <source>
        <dbReference type="ARBA" id="ARBA00003378"/>
    </source>
</evidence>
<dbReference type="Proteomes" id="UP001172673">
    <property type="component" value="Unassembled WGS sequence"/>
</dbReference>
<feature type="compositionally biased region" description="Basic and acidic residues" evidence="15">
    <location>
        <begin position="184"/>
        <end position="208"/>
    </location>
</feature>
<dbReference type="FunFam" id="3.40.50.150:FF:000231">
    <property type="entry name" value="mRNA cap guanine-N7 methyltransferase"/>
    <property type="match status" value="1"/>
</dbReference>
<evidence type="ECO:0000256" key="15">
    <source>
        <dbReference type="SAM" id="MobiDB-lite"/>
    </source>
</evidence>
<feature type="domain" description="MRNA cap 0 methyltransferase" evidence="16">
    <location>
        <begin position="315"/>
        <end position="663"/>
    </location>
</feature>
<dbReference type="SUPFAM" id="SSF53335">
    <property type="entry name" value="S-adenosyl-L-methionine-dependent methyltransferases"/>
    <property type="match status" value="1"/>
</dbReference>
<feature type="compositionally biased region" description="Basic residues" evidence="15">
    <location>
        <begin position="210"/>
        <end position="220"/>
    </location>
</feature>
<keyword evidence="7" id="KW-0694">RNA-binding</keyword>
<gene>
    <name evidence="17" type="primary">ABD1</name>
    <name evidence="17" type="ORF">H2200_010006</name>
</gene>
<dbReference type="EC" id="2.1.1.56" evidence="3"/>
<keyword evidence="9" id="KW-0539">Nucleus</keyword>
<organism evidence="17 18">
    <name type="scientific">Cladophialophora chaetospira</name>
    <dbReference type="NCBI Taxonomy" id="386627"/>
    <lineage>
        <taxon>Eukaryota</taxon>
        <taxon>Fungi</taxon>
        <taxon>Dikarya</taxon>
        <taxon>Ascomycota</taxon>
        <taxon>Pezizomycotina</taxon>
        <taxon>Eurotiomycetes</taxon>
        <taxon>Chaetothyriomycetidae</taxon>
        <taxon>Chaetothyriales</taxon>
        <taxon>Herpotrichiellaceae</taxon>
        <taxon>Cladophialophora</taxon>
    </lineage>
</organism>
<comment type="caution">
    <text evidence="17">The sequence shown here is derived from an EMBL/GenBank/DDBJ whole genome shotgun (WGS) entry which is preliminary data.</text>
</comment>
<dbReference type="Pfam" id="PF03291">
    <property type="entry name" value="mRNA_G-N7_MeTrfase"/>
    <property type="match status" value="1"/>
</dbReference>
<dbReference type="Gene3D" id="3.40.50.150">
    <property type="entry name" value="Vaccinia Virus protein VP39"/>
    <property type="match status" value="1"/>
</dbReference>
<evidence type="ECO:0000256" key="10">
    <source>
        <dbReference type="ARBA" id="ARBA00032772"/>
    </source>
</evidence>
<dbReference type="GO" id="GO:0003723">
    <property type="term" value="F:RNA binding"/>
    <property type="evidence" value="ECO:0007669"/>
    <property type="project" value="UniProtKB-KW"/>
</dbReference>
<dbReference type="InterPro" id="IPR039753">
    <property type="entry name" value="RG7MT1"/>
</dbReference>
<feature type="compositionally biased region" description="Basic and acidic residues" evidence="15">
    <location>
        <begin position="103"/>
        <end position="130"/>
    </location>
</feature>
<evidence type="ECO:0000313" key="18">
    <source>
        <dbReference type="Proteomes" id="UP001172673"/>
    </source>
</evidence>
<dbReference type="AlphaFoldDB" id="A0AA38X225"/>
<comment type="subcellular location">
    <subcellularLocation>
        <location evidence="2">Nucleus</location>
    </subcellularLocation>
</comment>
<evidence type="ECO:0000256" key="5">
    <source>
        <dbReference type="ARBA" id="ARBA00022679"/>
    </source>
</evidence>
<dbReference type="PANTHER" id="PTHR12189">
    <property type="entry name" value="MRNA GUANINE-7- METHYLTRANSFERASE"/>
    <property type="match status" value="1"/>
</dbReference>
<sequence length="663" mass="75659">MAEPTRDSAPPARRRSSFAYDPARDTFKELPDTHVEGAIAEDPEEESKAEAAVTSSPATVKESQEQTRKRRRSESVNGEAKDKAPESSNQDSKKVTGYQEPGSRSDRETPEQSRKRQRSDSFDGKVKDQGRNGNLTSKTSPATSESKPTSNGNHVEKPKARVPADLPRIPRKPREEGEVSTSRRGPDVYSRRPDAGERRRQDRRDAPPYRRSRSPPRRRSPHDTYRRRSPPRERRRSPSPIRDSPPREFIRPGGAQGRGRNVLAEQQRLAAERERNQAPAQVFANRGVQALSNQFYNERPEWVKEKGRDWRKNESKIKGLRSFNNWVKSTLIHKFSPEEKEEEEELGWGEEAKPPPEQKPLLILDIGCGKGGDLGKWQQAPQKVGLFVGLDPAEKSIEQARERYNEMRRRSRSLFDARFFPQDCFGAWVGDVGIVREVGIDPNAGSGQPSRWGGGGFDIVSCMFAMHYSFESEEKVQMMLRNVAGSLKKGGRFIGTVPNSDVCAEHVQKWFKDKEAKKREANGSADGTSEKKEEGEEEEEGPRWGNSIYKVTFPIDPLRPLQPDGSFRPPFSWKYTYWMDEAVDVPEFVVPWEAFRALAEQFNLEQRYRKPFLDIWNQEQGNRDLMQLAKRMGVVNYEGGDMRLSEAEKEAVSFYHAFCFVKV</sequence>
<reference evidence="17" key="1">
    <citation type="submission" date="2022-10" db="EMBL/GenBank/DDBJ databases">
        <title>Culturing micro-colonial fungi from biological soil crusts in the Mojave desert and describing Neophaeococcomyces mojavensis, and introducing the new genera and species Taxawa tesnikishii.</title>
        <authorList>
            <person name="Kurbessoian T."/>
            <person name="Stajich J.E."/>
        </authorList>
    </citation>
    <scope>NUCLEOTIDE SEQUENCE</scope>
    <source>
        <strain evidence="17">TK_41</strain>
    </source>
</reference>
<dbReference type="CDD" id="cd02440">
    <property type="entry name" value="AdoMet_MTases"/>
    <property type="match status" value="1"/>
</dbReference>
<protein>
    <recommendedName>
        <fullName evidence="13">mRNA cap guanine-N(7) methyltransferase</fullName>
        <ecNumber evidence="3">2.1.1.56</ecNumber>
    </recommendedName>
    <alternativeName>
        <fullName evidence="10">mRNA (guanine-N(7))-methyltransferase</fullName>
    </alternativeName>
    <alternativeName>
        <fullName evidence="11">mRNA cap methyltransferase</fullName>
    </alternativeName>
</protein>
<evidence type="ECO:0000256" key="11">
    <source>
        <dbReference type="ARBA" id="ARBA00033387"/>
    </source>
</evidence>
<dbReference type="EMBL" id="JAPDRK010000016">
    <property type="protein sequence ID" value="KAJ9605349.1"/>
    <property type="molecule type" value="Genomic_DNA"/>
</dbReference>
<dbReference type="InterPro" id="IPR029063">
    <property type="entry name" value="SAM-dependent_MTases_sf"/>
</dbReference>
<keyword evidence="6" id="KW-0949">S-adenosyl-L-methionine</keyword>
<evidence type="ECO:0000256" key="8">
    <source>
        <dbReference type="ARBA" id="ARBA00023042"/>
    </source>
</evidence>
<keyword evidence="5 17" id="KW-0808">Transferase</keyword>
<evidence type="ECO:0000256" key="9">
    <source>
        <dbReference type="ARBA" id="ARBA00023242"/>
    </source>
</evidence>
<proteinExistence type="predicted"/>
<keyword evidence="8" id="KW-0506">mRNA capping</keyword>
<evidence type="ECO:0000256" key="6">
    <source>
        <dbReference type="ARBA" id="ARBA00022691"/>
    </source>
</evidence>
<keyword evidence="14" id="KW-0175">Coiled coil</keyword>
<evidence type="ECO:0000313" key="17">
    <source>
        <dbReference type="EMBL" id="KAJ9605349.1"/>
    </source>
</evidence>
<keyword evidence="4 17" id="KW-0489">Methyltransferase</keyword>
<dbReference type="PROSITE" id="PS51562">
    <property type="entry name" value="RNA_CAP0_MT"/>
    <property type="match status" value="1"/>
</dbReference>
<name>A0AA38X225_9EURO</name>
<evidence type="ECO:0000256" key="4">
    <source>
        <dbReference type="ARBA" id="ARBA00022603"/>
    </source>
</evidence>
<comment type="function">
    <text evidence="1">Responsible for methylating the 5'-cap structure of mRNAs.</text>
</comment>